<comment type="caution">
    <text evidence="2">The sequence shown here is derived from an EMBL/GenBank/DDBJ whole genome shotgun (WGS) entry which is preliminary data.</text>
</comment>
<dbReference type="InterPro" id="IPR004919">
    <property type="entry name" value="GmrSD_N"/>
</dbReference>
<name>A0A916XV54_9HYPH</name>
<proteinExistence type="predicted"/>
<keyword evidence="3" id="KW-1185">Reference proteome</keyword>
<sequence length="355" mass="40527">MLPAEMLISSFREAQSKLVVQTADLPLATLAQMVEDNAIDLQPGFQRRERWSPDKQSALIESFLLNVPVPPVYLAEDMSGTYTAIDGKQRLRAISDFVFGRLALRNLDRLTEAQGLKFDDLPSEIANSLRLRPYLRVVTLLKQTDPLLKYEVFLRLNRGGESLNAQEIRNVAFRGPVNDKIYVLSENAFLRQQLKIENDRSAAYREMSDAEYVLRFLTLSEKIATFSGSLVREMDEYMRRHQLDSGQAVENLAISFNKALDRCQAIWGENAFHRPEGQGWRDQTLAGLYDAQMIASSQITQQVADRAINRQADVQNETRALFNDAEFDKSVRTGTNTPARIRYRVNRMKEMLEAI</sequence>
<organism evidence="2 3">
    <name type="scientific">Aureimonas glaciei</name>
    <dbReference type="NCBI Taxonomy" id="1776957"/>
    <lineage>
        <taxon>Bacteria</taxon>
        <taxon>Pseudomonadati</taxon>
        <taxon>Pseudomonadota</taxon>
        <taxon>Alphaproteobacteria</taxon>
        <taxon>Hyphomicrobiales</taxon>
        <taxon>Aurantimonadaceae</taxon>
        <taxon>Aureimonas</taxon>
    </lineage>
</organism>
<reference evidence="2" key="2">
    <citation type="submission" date="2020-09" db="EMBL/GenBank/DDBJ databases">
        <authorList>
            <person name="Sun Q."/>
            <person name="Zhou Y."/>
        </authorList>
    </citation>
    <scope>NUCLEOTIDE SEQUENCE</scope>
    <source>
        <strain evidence="2">CGMCC 1.15493</strain>
    </source>
</reference>
<accession>A0A916XV54</accession>
<dbReference type="PANTHER" id="PTHR39639">
    <property type="entry name" value="CHROMOSOME 16, WHOLE GENOME SHOTGUN SEQUENCE"/>
    <property type="match status" value="1"/>
</dbReference>
<gene>
    <name evidence="2" type="ORF">GCM10011335_15050</name>
</gene>
<protein>
    <recommendedName>
        <fullName evidence="1">GmrSD restriction endonucleases N-terminal domain-containing protein</fullName>
    </recommendedName>
</protein>
<dbReference type="RefSeq" id="WP_210319247.1">
    <property type="nucleotide sequence ID" value="NZ_BMJJ01000003.1"/>
</dbReference>
<evidence type="ECO:0000259" key="1">
    <source>
        <dbReference type="Pfam" id="PF03235"/>
    </source>
</evidence>
<reference evidence="2" key="1">
    <citation type="journal article" date="2014" name="Int. J. Syst. Evol. Microbiol.">
        <title>Complete genome sequence of Corynebacterium casei LMG S-19264T (=DSM 44701T), isolated from a smear-ripened cheese.</title>
        <authorList>
            <consortium name="US DOE Joint Genome Institute (JGI-PGF)"/>
            <person name="Walter F."/>
            <person name="Albersmeier A."/>
            <person name="Kalinowski J."/>
            <person name="Ruckert C."/>
        </authorList>
    </citation>
    <scope>NUCLEOTIDE SEQUENCE</scope>
    <source>
        <strain evidence="2">CGMCC 1.15493</strain>
    </source>
</reference>
<dbReference type="Proteomes" id="UP000613160">
    <property type="component" value="Unassembled WGS sequence"/>
</dbReference>
<dbReference type="PANTHER" id="PTHR39639:SF1">
    <property type="entry name" value="DUF262 DOMAIN-CONTAINING PROTEIN"/>
    <property type="match status" value="1"/>
</dbReference>
<evidence type="ECO:0000313" key="2">
    <source>
        <dbReference type="EMBL" id="GGD13198.1"/>
    </source>
</evidence>
<evidence type="ECO:0000313" key="3">
    <source>
        <dbReference type="Proteomes" id="UP000613160"/>
    </source>
</evidence>
<feature type="domain" description="GmrSD restriction endonucleases N-terminal" evidence="1">
    <location>
        <begin position="31"/>
        <end position="171"/>
    </location>
</feature>
<dbReference type="EMBL" id="BMJJ01000003">
    <property type="protein sequence ID" value="GGD13198.1"/>
    <property type="molecule type" value="Genomic_DNA"/>
</dbReference>
<dbReference type="AlphaFoldDB" id="A0A916XV54"/>
<dbReference type="Pfam" id="PF03235">
    <property type="entry name" value="GmrSD_N"/>
    <property type="match status" value="1"/>
</dbReference>